<dbReference type="AlphaFoldDB" id="A0A508BL42"/>
<dbReference type="EMBL" id="VICC01000001">
    <property type="protein sequence ID" value="TQD63420.1"/>
    <property type="molecule type" value="Genomic_DNA"/>
</dbReference>
<sequence>MCNDIDTGATFEVLRKAVSDARRAQGRDQRFVHWVGDGRKLAYARDHRGRLELFISKEPLESRVDSVARRLDLNVWRSDDGGVLRANRIVFPAGEHVDALFTAILVELLRQGIQLDAQKAFSATERLIALAFKSGDRRVNALTGLAAELSLLERLVRSRRFSDDEIGHVWTGHSQSSRDFVLGDVGVEVKATTQGVSRHHIQGWYQVESGVSVGDDVFESRLFLLSVGIHWLPVGVEGRTVEGVLMGMRGELSDHVWQGLIQSACRYCGENYVFDVRGLKSEEAFRRPFQVGFVRMYDLSHDRIDLLRSADVHKHAHVVGDSVSFDIVLPEFIDGANPVSGWSAVLGVLTDSRE</sequence>
<name>A0A508BL42_9ACTO</name>
<comment type="caution">
    <text evidence="1">The sequence shown here is derived from an EMBL/GenBank/DDBJ whole genome shotgun (WGS) entry which is preliminary data.</text>
</comment>
<dbReference type="Pfam" id="PF14390">
    <property type="entry name" value="DUF4420"/>
    <property type="match status" value="1"/>
</dbReference>
<dbReference type="RefSeq" id="WP_141406082.1">
    <property type="nucleotide sequence ID" value="NZ_CP066060.1"/>
</dbReference>
<evidence type="ECO:0000313" key="2">
    <source>
        <dbReference type="Proteomes" id="UP000317942"/>
    </source>
</evidence>
<accession>A0A508BL42</accession>
<organism evidence="1 2">
    <name type="scientific">Actinomyces oris</name>
    <dbReference type="NCBI Taxonomy" id="544580"/>
    <lineage>
        <taxon>Bacteria</taxon>
        <taxon>Bacillati</taxon>
        <taxon>Actinomycetota</taxon>
        <taxon>Actinomycetes</taxon>
        <taxon>Actinomycetales</taxon>
        <taxon>Actinomycetaceae</taxon>
        <taxon>Actinomyces</taxon>
    </lineage>
</organism>
<dbReference type="Proteomes" id="UP000317942">
    <property type="component" value="Unassembled WGS sequence"/>
</dbReference>
<proteinExistence type="predicted"/>
<gene>
    <name evidence="1" type="ORF">FK267_02265</name>
</gene>
<reference evidence="1 2" key="1">
    <citation type="submission" date="2019-06" db="EMBL/GenBank/DDBJ databases">
        <title>Draft genome sequence of Actinomyces oris CCUG 34288T.</title>
        <authorList>
            <person name="Salva-Serra F."/>
            <person name="Cardew S."/>
            <person name="Moore E."/>
        </authorList>
    </citation>
    <scope>NUCLEOTIDE SEQUENCE [LARGE SCALE GENOMIC DNA]</scope>
    <source>
        <strain evidence="1 2">CCUG 34288</strain>
    </source>
</reference>
<dbReference type="InterPro" id="IPR025534">
    <property type="entry name" value="DUF4420"/>
</dbReference>
<dbReference type="GeneID" id="64214098"/>
<protein>
    <submittedName>
        <fullName evidence="1">PD-(D/E)XK motif protein</fullName>
    </submittedName>
</protein>
<evidence type="ECO:0000313" key="1">
    <source>
        <dbReference type="EMBL" id="TQD63420.1"/>
    </source>
</evidence>